<dbReference type="PANTHER" id="PTHR23419">
    <property type="entry name" value="DIVALENT CATION TOLERANCE CUTA-RELATED"/>
    <property type="match status" value="1"/>
</dbReference>
<dbReference type="GeneID" id="17088343"/>
<dbReference type="InterPro" id="IPR011322">
    <property type="entry name" value="N-reg_PII-like_a/b"/>
</dbReference>
<dbReference type="RefSeq" id="XP_005706080.1">
    <property type="nucleotide sequence ID" value="XM_005706023.1"/>
</dbReference>
<dbReference type="OrthoDB" id="2017693at2759"/>
<proteinExistence type="inferred from homology"/>
<protein>
    <submittedName>
        <fullName evidence="2">Periplasmic divalent cation tolerance protein isoform 2</fullName>
    </submittedName>
</protein>
<organism evidence="2 3">
    <name type="scientific">Galdieria sulphuraria</name>
    <name type="common">Red alga</name>
    <dbReference type="NCBI Taxonomy" id="130081"/>
    <lineage>
        <taxon>Eukaryota</taxon>
        <taxon>Rhodophyta</taxon>
        <taxon>Bangiophyceae</taxon>
        <taxon>Galdieriales</taxon>
        <taxon>Galdieriaceae</taxon>
        <taxon>Galdieria</taxon>
    </lineage>
</organism>
<dbReference type="SUPFAM" id="SSF54913">
    <property type="entry name" value="GlnB-like"/>
    <property type="match status" value="1"/>
</dbReference>
<accession>M2WZQ0</accession>
<dbReference type="SMR" id="M2WZQ0"/>
<evidence type="ECO:0000313" key="3">
    <source>
        <dbReference type="Proteomes" id="UP000030680"/>
    </source>
</evidence>
<dbReference type="Gramene" id="EME29560">
    <property type="protein sequence ID" value="EME29560"/>
    <property type="gene ID" value="Gasu_29990"/>
</dbReference>
<gene>
    <name evidence="2" type="ORF">Gasu_29990</name>
</gene>
<dbReference type="EMBL" id="KB454507">
    <property type="protein sequence ID" value="EME29560.1"/>
    <property type="molecule type" value="Genomic_DNA"/>
</dbReference>
<evidence type="ECO:0000256" key="1">
    <source>
        <dbReference type="ARBA" id="ARBA00010169"/>
    </source>
</evidence>
<dbReference type="InterPro" id="IPR004323">
    <property type="entry name" value="Ion_tolerance_CutA"/>
</dbReference>
<reference evidence="3" key="1">
    <citation type="journal article" date="2013" name="Science">
        <title>Gene transfer from bacteria and archaea facilitated evolution of an extremophilic eukaryote.</title>
        <authorList>
            <person name="Schonknecht G."/>
            <person name="Chen W.H."/>
            <person name="Ternes C.M."/>
            <person name="Barbier G.G."/>
            <person name="Shrestha R.P."/>
            <person name="Stanke M."/>
            <person name="Brautigam A."/>
            <person name="Baker B.J."/>
            <person name="Banfield J.F."/>
            <person name="Garavito R.M."/>
            <person name="Carr K."/>
            <person name="Wilkerson C."/>
            <person name="Rensing S.A."/>
            <person name="Gagneul D."/>
            <person name="Dickenson N.E."/>
            <person name="Oesterhelt C."/>
            <person name="Lercher M.J."/>
            <person name="Weber A.P."/>
        </authorList>
    </citation>
    <scope>NUCLEOTIDE SEQUENCE [LARGE SCALE GENOMIC DNA]</scope>
    <source>
        <strain evidence="3">074W</strain>
    </source>
</reference>
<dbReference type="eggNOG" id="KOG3338">
    <property type="taxonomic scope" value="Eukaryota"/>
</dbReference>
<evidence type="ECO:0000313" key="2">
    <source>
        <dbReference type="EMBL" id="EME29560.1"/>
    </source>
</evidence>
<name>M2WZQ0_GALSU</name>
<dbReference type="Gene3D" id="3.30.70.120">
    <property type="match status" value="1"/>
</dbReference>
<dbReference type="PANTHER" id="PTHR23419:SF8">
    <property type="entry name" value="FI09726P"/>
    <property type="match status" value="1"/>
</dbReference>
<dbReference type="STRING" id="130081.M2WZQ0"/>
<dbReference type="GO" id="GO:0005507">
    <property type="term" value="F:copper ion binding"/>
    <property type="evidence" value="ECO:0007669"/>
    <property type="project" value="TreeGrafter"/>
</dbReference>
<keyword evidence="3" id="KW-1185">Reference proteome</keyword>
<dbReference type="AlphaFoldDB" id="M2WZQ0"/>
<dbReference type="InterPro" id="IPR015867">
    <property type="entry name" value="N-reg_PII/ATP_PRibTrfase_C"/>
</dbReference>
<dbReference type="Proteomes" id="UP000030680">
    <property type="component" value="Unassembled WGS sequence"/>
</dbReference>
<sequence>MFWRFSFLLAQTPKAAYRGLSFRFLSSSKWFRSKTFSLKSSSGLFLNSTSIGCLSSKSDHFNLLTRQTMSSAVHSGRLVKLAKFSLFVNIVVTLFLLFRIGSNEYVVVYCTVPDVETARTISNWLVEKSLAACVNTVSGVESAYWWEGKVERDQELLLIIKTRSELVSTVANEIRTKHPYDLPEVISLPIQGGLQEYLQWIGSSTEQPKKANKT</sequence>
<comment type="similarity">
    <text evidence="1">Belongs to the CutA family.</text>
</comment>
<dbReference type="GO" id="GO:0010038">
    <property type="term" value="P:response to metal ion"/>
    <property type="evidence" value="ECO:0007669"/>
    <property type="project" value="InterPro"/>
</dbReference>
<dbReference type="Pfam" id="PF03091">
    <property type="entry name" value="CutA1"/>
    <property type="match status" value="1"/>
</dbReference>